<dbReference type="EnsemblPlants" id="AET1Gv21026900.1">
    <property type="protein sequence ID" value="AET1Gv21026900.1"/>
    <property type="gene ID" value="AET1Gv21026900"/>
</dbReference>
<evidence type="ECO:0000256" key="1">
    <source>
        <dbReference type="SAM" id="MobiDB-lite"/>
    </source>
</evidence>
<protein>
    <submittedName>
        <fullName evidence="2">Uncharacterized protein</fullName>
    </submittedName>
</protein>
<dbReference type="InterPro" id="IPR025322">
    <property type="entry name" value="PADRE_dom"/>
</dbReference>
<reference evidence="3" key="1">
    <citation type="journal article" date="2014" name="Science">
        <title>Ancient hybridizations among the ancestral genomes of bread wheat.</title>
        <authorList>
            <consortium name="International Wheat Genome Sequencing Consortium,"/>
            <person name="Marcussen T."/>
            <person name="Sandve S.R."/>
            <person name="Heier L."/>
            <person name="Spannagl M."/>
            <person name="Pfeifer M."/>
            <person name="Jakobsen K.S."/>
            <person name="Wulff B.B."/>
            <person name="Steuernagel B."/>
            <person name="Mayer K.F."/>
            <person name="Olsen O.A."/>
        </authorList>
    </citation>
    <scope>NUCLEOTIDE SEQUENCE [LARGE SCALE GENOMIC DNA]</scope>
    <source>
        <strain evidence="3">cv. AL8/78</strain>
    </source>
</reference>
<name>A0A453A3Q4_AEGTS</name>
<keyword evidence="3" id="KW-1185">Reference proteome</keyword>
<dbReference type="STRING" id="200361.A0A453A3Q4"/>
<sequence length="233" mass="25040">DLTRNLTAKSQLDVFAPYQKGNPDRREIKYSTTYTQLPLPNITTNAAPRQMGLCMSSGSAAAVLAKEQPASTAMVLLPMGELREYPRPATAGQALDDLVAGDAGWFLCDADEMGFDARVAAVSQAEELRPGQIYFVLPAEARRKGLRREDLAALAVRASAALVNKANTASCAGRRRRRAGSVAPLVFAPPQEAVPYKTVSALAAKRRPVARAKSAGRMQPRFAPDLSTIPKCE</sequence>
<dbReference type="Pfam" id="PF14009">
    <property type="entry name" value="PADRE"/>
    <property type="match status" value="1"/>
</dbReference>
<proteinExistence type="predicted"/>
<reference evidence="3" key="2">
    <citation type="journal article" date="2017" name="Nat. Plants">
        <title>The Aegilops tauschii genome reveals multiple impacts of transposons.</title>
        <authorList>
            <person name="Zhao G."/>
            <person name="Zou C."/>
            <person name="Li K."/>
            <person name="Wang K."/>
            <person name="Li T."/>
            <person name="Gao L."/>
            <person name="Zhang X."/>
            <person name="Wang H."/>
            <person name="Yang Z."/>
            <person name="Liu X."/>
            <person name="Jiang W."/>
            <person name="Mao L."/>
            <person name="Kong X."/>
            <person name="Jiao Y."/>
            <person name="Jia J."/>
        </authorList>
    </citation>
    <scope>NUCLEOTIDE SEQUENCE [LARGE SCALE GENOMIC DNA]</scope>
    <source>
        <strain evidence="3">cv. AL8/78</strain>
    </source>
</reference>
<evidence type="ECO:0000313" key="2">
    <source>
        <dbReference type="EnsemblPlants" id="AET1Gv21026900.1"/>
    </source>
</evidence>
<organism evidence="2 3">
    <name type="scientific">Aegilops tauschii subsp. strangulata</name>
    <name type="common">Goatgrass</name>
    <dbReference type="NCBI Taxonomy" id="200361"/>
    <lineage>
        <taxon>Eukaryota</taxon>
        <taxon>Viridiplantae</taxon>
        <taxon>Streptophyta</taxon>
        <taxon>Embryophyta</taxon>
        <taxon>Tracheophyta</taxon>
        <taxon>Spermatophyta</taxon>
        <taxon>Magnoliopsida</taxon>
        <taxon>Liliopsida</taxon>
        <taxon>Poales</taxon>
        <taxon>Poaceae</taxon>
        <taxon>BOP clade</taxon>
        <taxon>Pooideae</taxon>
        <taxon>Triticodae</taxon>
        <taxon>Triticeae</taxon>
        <taxon>Triticinae</taxon>
        <taxon>Aegilops</taxon>
    </lineage>
</organism>
<dbReference type="AlphaFoldDB" id="A0A453A3Q4"/>
<reference evidence="2" key="4">
    <citation type="submission" date="2019-03" db="UniProtKB">
        <authorList>
            <consortium name="EnsemblPlants"/>
        </authorList>
    </citation>
    <scope>IDENTIFICATION</scope>
</reference>
<dbReference type="Proteomes" id="UP000015105">
    <property type="component" value="Chromosome 1D"/>
</dbReference>
<evidence type="ECO:0000313" key="3">
    <source>
        <dbReference type="Proteomes" id="UP000015105"/>
    </source>
</evidence>
<reference evidence="2" key="3">
    <citation type="journal article" date="2017" name="Nature">
        <title>Genome sequence of the progenitor of the wheat D genome Aegilops tauschii.</title>
        <authorList>
            <person name="Luo M.C."/>
            <person name="Gu Y.Q."/>
            <person name="Puiu D."/>
            <person name="Wang H."/>
            <person name="Twardziok S.O."/>
            <person name="Deal K.R."/>
            <person name="Huo N."/>
            <person name="Zhu T."/>
            <person name="Wang L."/>
            <person name="Wang Y."/>
            <person name="McGuire P.E."/>
            <person name="Liu S."/>
            <person name="Long H."/>
            <person name="Ramasamy R.K."/>
            <person name="Rodriguez J.C."/>
            <person name="Van S.L."/>
            <person name="Yuan L."/>
            <person name="Wang Z."/>
            <person name="Xia Z."/>
            <person name="Xiao L."/>
            <person name="Anderson O.D."/>
            <person name="Ouyang S."/>
            <person name="Liang Y."/>
            <person name="Zimin A.V."/>
            <person name="Pertea G."/>
            <person name="Qi P."/>
            <person name="Bennetzen J.L."/>
            <person name="Dai X."/>
            <person name="Dawson M.W."/>
            <person name="Muller H.G."/>
            <person name="Kugler K."/>
            <person name="Rivarola-Duarte L."/>
            <person name="Spannagl M."/>
            <person name="Mayer K.F.X."/>
            <person name="Lu F.H."/>
            <person name="Bevan M.W."/>
            <person name="Leroy P."/>
            <person name="Li P."/>
            <person name="You F.M."/>
            <person name="Sun Q."/>
            <person name="Liu Z."/>
            <person name="Lyons E."/>
            <person name="Wicker T."/>
            <person name="Salzberg S.L."/>
            <person name="Devos K.M."/>
            <person name="Dvorak J."/>
        </authorList>
    </citation>
    <scope>NUCLEOTIDE SEQUENCE [LARGE SCALE GENOMIC DNA]</scope>
    <source>
        <strain evidence="2">cv. AL8/78</strain>
    </source>
</reference>
<dbReference type="PANTHER" id="PTHR33052">
    <property type="entry name" value="DUF4228 DOMAIN PROTEIN-RELATED"/>
    <property type="match status" value="1"/>
</dbReference>
<dbReference type="Gramene" id="AET1Gv21026900.1">
    <property type="protein sequence ID" value="AET1Gv21026900.1"/>
    <property type="gene ID" value="AET1Gv21026900"/>
</dbReference>
<reference evidence="2" key="5">
    <citation type="journal article" date="2021" name="G3 (Bethesda)">
        <title>Aegilops tauschii genome assembly Aet v5.0 features greater sequence contiguity and improved annotation.</title>
        <authorList>
            <person name="Wang L."/>
            <person name="Zhu T."/>
            <person name="Rodriguez J.C."/>
            <person name="Deal K.R."/>
            <person name="Dubcovsky J."/>
            <person name="McGuire P.E."/>
            <person name="Lux T."/>
            <person name="Spannagl M."/>
            <person name="Mayer K.F.X."/>
            <person name="Baldrich P."/>
            <person name="Meyers B.C."/>
            <person name="Huo N."/>
            <person name="Gu Y.Q."/>
            <person name="Zhou H."/>
            <person name="Devos K.M."/>
            <person name="Bennetzen J.L."/>
            <person name="Unver T."/>
            <person name="Budak H."/>
            <person name="Gulick P.J."/>
            <person name="Galiba G."/>
            <person name="Kalapos B."/>
            <person name="Nelson D.R."/>
            <person name="Li P."/>
            <person name="You F.M."/>
            <person name="Luo M.C."/>
            <person name="Dvorak J."/>
        </authorList>
    </citation>
    <scope>NUCLEOTIDE SEQUENCE [LARGE SCALE GENOMIC DNA]</scope>
    <source>
        <strain evidence="2">cv. AL8/78</strain>
    </source>
</reference>
<feature type="region of interest" description="Disordered" evidence="1">
    <location>
        <begin position="210"/>
        <end position="233"/>
    </location>
</feature>
<accession>A0A453A3Q4</accession>